<dbReference type="Proteomes" id="UP000216001">
    <property type="component" value="Unassembled WGS sequence"/>
</dbReference>
<evidence type="ECO:0000313" key="2">
    <source>
        <dbReference type="Proteomes" id="UP000216001"/>
    </source>
</evidence>
<sequence>MSQEYSPIPRNVMFTEFLQLLEEDGLPENHLATVRKIFAEITQKVNEFGPERGALLALAEAHSPFYRELSDEKDFIGGVLNMPIFFHG</sequence>
<name>A0A264VLL7_PRORE</name>
<gene>
    <name evidence="1" type="ORF">CHI95_23100</name>
</gene>
<comment type="caution">
    <text evidence="1">The sequence shown here is derived from an EMBL/GenBank/DDBJ whole genome shotgun (WGS) entry which is preliminary data.</text>
</comment>
<proteinExistence type="predicted"/>
<reference evidence="1 2" key="1">
    <citation type="submission" date="2017-07" db="EMBL/GenBank/DDBJ databases">
        <title>blaIMP-27 on transferable plasmids in Proteus mirabilis and Providencia rettgeri.</title>
        <authorList>
            <person name="Potter R."/>
        </authorList>
    </citation>
    <scope>NUCLEOTIDE SEQUENCE [LARGE SCALE GENOMIC DNA]</scope>
    <source>
        <strain evidence="1 2">PR1</strain>
    </source>
</reference>
<accession>A0A264VLL7</accession>
<dbReference type="RefSeq" id="WP_094963100.1">
    <property type="nucleotide sequence ID" value="NZ_NOWC01000043.1"/>
</dbReference>
<protein>
    <submittedName>
        <fullName evidence="1">Uncharacterized protein</fullName>
    </submittedName>
</protein>
<dbReference type="AlphaFoldDB" id="A0A264VLL7"/>
<organism evidence="1 2">
    <name type="scientific">Providencia rettgeri</name>
    <dbReference type="NCBI Taxonomy" id="587"/>
    <lineage>
        <taxon>Bacteria</taxon>
        <taxon>Pseudomonadati</taxon>
        <taxon>Pseudomonadota</taxon>
        <taxon>Gammaproteobacteria</taxon>
        <taxon>Enterobacterales</taxon>
        <taxon>Morganellaceae</taxon>
        <taxon>Providencia</taxon>
    </lineage>
</organism>
<evidence type="ECO:0000313" key="1">
    <source>
        <dbReference type="EMBL" id="OZS72192.1"/>
    </source>
</evidence>
<dbReference type="EMBL" id="NOWC01000043">
    <property type="protein sequence ID" value="OZS72192.1"/>
    <property type="molecule type" value="Genomic_DNA"/>
</dbReference>